<keyword evidence="4" id="KW-1185">Reference proteome</keyword>
<dbReference type="EMBL" id="ML976989">
    <property type="protein sequence ID" value="KAF1957403.1"/>
    <property type="molecule type" value="Genomic_DNA"/>
</dbReference>
<feature type="compositionally biased region" description="Low complexity" evidence="1">
    <location>
        <begin position="86"/>
        <end position="105"/>
    </location>
</feature>
<feature type="domain" description="C2H2-type" evidence="2">
    <location>
        <begin position="178"/>
        <end position="201"/>
    </location>
</feature>
<evidence type="ECO:0000313" key="4">
    <source>
        <dbReference type="Proteomes" id="UP000800035"/>
    </source>
</evidence>
<protein>
    <recommendedName>
        <fullName evidence="2">C2H2-type domain-containing protein</fullName>
    </recommendedName>
</protein>
<dbReference type="Proteomes" id="UP000800035">
    <property type="component" value="Unassembled WGS sequence"/>
</dbReference>
<evidence type="ECO:0000256" key="1">
    <source>
        <dbReference type="SAM" id="MobiDB-lite"/>
    </source>
</evidence>
<dbReference type="AlphaFoldDB" id="A0A6A5TWZ8"/>
<feature type="region of interest" description="Disordered" evidence="1">
    <location>
        <begin position="53"/>
        <end position="136"/>
    </location>
</feature>
<sequence length="240" mass="27733">MDHNPTYATNEAGVIICLKCYEDINRCRCTNYDLESLTRNGPSFDSLFHTEPEEMSLMSPSSMATSTPPTDPTSQYMDPDHAYEVSPYGSQHPPQSSPPRSCSDPTNGYDKNPRDHTPVSRRRRSQQKRSFFGLSTPHENSPFRCDTCRNGFSLRKGLMRHIEEAVCQPRKERRVFRCTELGCDSTFPRYWNMEKHVATVHARCEKCEDRQYFKDGLTAQEHWKVAHKSTRKTPRKSNTD</sequence>
<evidence type="ECO:0000259" key="2">
    <source>
        <dbReference type="PROSITE" id="PS00028"/>
    </source>
</evidence>
<dbReference type="InterPro" id="IPR013087">
    <property type="entry name" value="Znf_C2H2_type"/>
</dbReference>
<evidence type="ECO:0000313" key="3">
    <source>
        <dbReference type="EMBL" id="KAF1957403.1"/>
    </source>
</evidence>
<name>A0A6A5TWZ8_9PLEO</name>
<accession>A0A6A5TWZ8</accession>
<organism evidence="3 4">
    <name type="scientific">Byssothecium circinans</name>
    <dbReference type="NCBI Taxonomy" id="147558"/>
    <lineage>
        <taxon>Eukaryota</taxon>
        <taxon>Fungi</taxon>
        <taxon>Dikarya</taxon>
        <taxon>Ascomycota</taxon>
        <taxon>Pezizomycotina</taxon>
        <taxon>Dothideomycetes</taxon>
        <taxon>Pleosporomycetidae</taxon>
        <taxon>Pleosporales</taxon>
        <taxon>Massarineae</taxon>
        <taxon>Massarinaceae</taxon>
        <taxon>Byssothecium</taxon>
    </lineage>
</organism>
<dbReference type="PROSITE" id="PS00028">
    <property type="entry name" value="ZINC_FINGER_C2H2_1"/>
    <property type="match status" value="1"/>
</dbReference>
<feature type="compositionally biased region" description="Low complexity" evidence="1">
    <location>
        <begin position="55"/>
        <end position="74"/>
    </location>
</feature>
<proteinExistence type="predicted"/>
<dbReference type="Gene3D" id="3.30.160.60">
    <property type="entry name" value="Classic Zinc Finger"/>
    <property type="match status" value="1"/>
</dbReference>
<dbReference type="OrthoDB" id="8117402at2759"/>
<dbReference type="SMART" id="SM00355">
    <property type="entry name" value="ZnF_C2H2"/>
    <property type="match status" value="3"/>
</dbReference>
<gene>
    <name evidence="3" type="ORF">CC80DRAFT_547308</name>
</gene>
<reference evidence="3" key="1">
    <citation type="journal article" date="2020" name="Stud. Mycol.">
        <title>101 Dothideomycetes genomes: a test case for predicting lifestyles and emergence of pathogens.</title>
        <authorList>
            <person name="Haridas S."/>
            <person name="Albert R."/>
            <person name="Binder M."/>
            <person name="Bloem J."/>
            <person name="Labutti K."/>
            <person name="Salamov A."/>
            <person name="Andreopoulos B."/>
            <person name="Baker S."/>
            <person name="Barry K."/>
            <person name="Bills G."/>
            <person name="Bluhm B."/>
            <person name="Cannon C."/>
            <person name="Castanera R."/>
            <person name="Culley D."/>
            <person name="Daum C."/>
            <person name="Ezra D."/>
            <person name="Gonzalez J."/>
            <person name="Henrissat B."/>
            <person name="Kuo A."/>
            <person name="Liang C."/>
            <person name="Lipzen A."/>
            <person name="Lutzoni F."/>
            <person name="Magnuson J."/>
            <person name="Mondo S."/>
            <person name="Nolan M."/>
            <person name="Ohm R."/>
            <person name="Pangilinan J."/>
            <person name="Park H.-J."/>
            <person name="Ramirez L."/>
            <person name="Alfaro M."/>
            <person name="Sun H."/>
            <person name="Tritt A."/>
            <person name="Yoshinaga Y."/>
            <person name="Zwiers L.-H."/>
            <person name="Turgeon B."/>
            <person name="Goodwin S."/>
            <person name="Spatafora J."/>
            <person name="Crous P."/>
            <person name="Grigoriev I."/>
        </authorList>
    </citation>
    <scope>NUCLEOTIDE SEQUENCE</scope>
    <source>
        <strain evidence="3">CBS 675.92</strain>
    </source>
</reference>